<evidence type="ECO:0000256" key="2">
    <source>
        <dbReference type="ARBA" id="ARBA00023002"/>
    </source>
</evidence>
<accession>A0A6A6PQT6</accession>
<dbReference type="Pfam" id="PF00389">
    <property type="entry name" value="2-Hacid_dh"/>
    <property type="match status" value="1"/>
</dbReference>
<sequence>MTSGKKLQVVALDDWVPPPTFAFDHEFVQHKFTPPDKVLERIQDATVVIISGTLIAPSDIEKASRLQLISANGTGTDHVPKDAIRQKGISLCRVPAQNTESVSEHALAMYYGLRRRLVDLHYLAMDGESWKASKGNLVPSHYNHAGPRINAEETVVIIGYGAIGKNFEKMARALGMRVLIAERKGSKEIRQGRTSFEDAIKTGTVFMLATPLDATTKDVLSEAEFEAMQPSAFVINVGRGGTINEPALIKALKGGQIAGAATDVFEKEPATKENCPLLDPAIPNLLLSPHAAWYSDCTLKNTAAIVKANIEGFVAGKPQNLVITEGRDV</sequence>
<dbReference type="PANTHER" id="PTHR43761:SF1">
    <property type="entry name" value="D-ISOMER SPECIFIC 2-HYDROXYACID DEHYDROGENASE CATALYTIC DOMAIN-CONTAINING PROTEIN-RELATED"/>
    <property type="match status" value="1"/>
</dbReference>
<comment type="similarity">
    <text evidence="1 4">Belongs to the D-isomer specific 2-hydroxyacid dehydrogenase family.</text>
</comment>
<dbReference type="InterPro" id="IPR006139">
    <property type="entry name" value="D-isomer_2_OHA_DH_cat_dom"/>
</dbReference>
<evidence type="ECO:0000259" key="6">
    <source>
        <dbReference type="Pfam" id="PF02826"/>
    </source>
</evidence>
<dbReference type="GO" id="GO:0051287">
    <property type="term" value="F:NAD binding"/>
    <property type="evidence" value="ECO:0007669"/>
    <property type="project" value="InterPro"/>
</dbReference>
<dbReference type="Pfam" id="PF02826">
    <property type="entry name" value="2-Hacid_dh_C"/>
    <property type="match status" value="1"/>
</dbReference>
<keyword evidence="3" id="KW-0520">NAD</keyword>
<dbReference type="GO" id="GO:0016616">
    <property type="term" value="F:oxidoreductase activity, acting on the CH-OH group of donors, NAD or NADP as acceptor"/>
    <property type="evidence" value="ECO:0007669"/>
    <property type="project" value="InterPro"/>
</dbReference>
<name>A0A6A6PQT6_9PEZI</name>
<feature type="domain" description="D-isomer specific 2-hydroxyacid dehydrogenase catalytic" evidence="5">
    <location>
        <begin position="25"/>
        <end position="321"/>
    </location>
</feature>
<evidence type="ECO:0000313" key="8">
    <source>
        <dbReference type="Proteomes" id="UP000799767"/>
    </source>
</evidence>
<dbReference type="InterPro" id="IPR036291">
    <property type="entry name" value="NAD(P)-bd_dom_sf"/>
</dbReference>
<evidence type="ECO:0000256" key="3">
    <source>
        <dbReference type="ARBA" id="ARBA00023027"/>
    </source>
</evidence>
<protein>
    <recommendedName>
        <fullName evidence="9">D-isomer specific 2-hydroxyacid dehydrogenase</fullName>
    </recommendedName>
</protein>
<dbReference type="EMBL" id="MU001636">
    <property type="protein sequence ID" value="KAF2482305.1"/>
    <property type="molecule type" value="Genomic_DNA"/>
</dbReference>
<dbReference type="Proteomes" id="UP000799767">
    <property type="component" value="Unassembled WGS sequence"/>
</dbReference>
<dbReference type="AlphaFoldDB" id="A0A6A6PQT6"/>
<keyword evidence="8" id="KW-1185">Reference proteome</keyword>
<dbReference type="RefSeq" id="XP_033588875.1">
    <property type="nucleotide sequence ID" value="XM_033731199.1"/>
</dbReference>
<dbReference type="Gene3D" id="3.40.50.720">
    <property type="entry name" value="NAD(P)-binding Rossmann-like Domain"/>
    <property type="match status" value="2"/>
</dbReference>
<reference evidence="7" key="1">
    <citation type="journal article" date="2020" name="Stud. Mycol.">
        <title>101 Dothideomycetes genomes: a test case for predicting lifestyles and emergence of pathogens.</title>
        <authorList>
            <person name="Haridas S."/>
            <person name="Albert R."/>
            <person name="Binder M."/>
            <person name="Bloem J."/>
            <person name="Labutti K."/>
            <person name="Salamov A."/>
            <person name="Andreopoulos B."/>
            <person name="Baker S."/>
            <person name="Barry K."/>
            <person name="Bills G."/>
            <person name="Bluhm B."/>
            <person name="Cannon C."/>
            <person name="Castanera R."/>
            <person name="Culley D."/>
            <person name="Daum C."/>
            <person name="Ezra D."/>
            <person name="Gonzalez J."/>
            <person name="Henrissat B."/>
            <person name="Kuo A."/>
            <person name="Liang C."/>
            <person name="Lipzen A."/>
            <person name="Lutzoni F."/>
            <person name="Magnuson J."/>
            <person name="Mondo S."/>
            <person name="Nolan M."/>
            <person name="Ohm R."/>
            <person name="Pangilinan J."/>
            <person name="Park H.-J."/>
            <person name="Ramirez L."/>
            <person name="Alfaro M."/>
            <person name="Sun H."/>
            <person name="Tritt A."/>
            <person name="Yoshinaga Y."/>
            <person name="Zwiers L.-H."/>
            <person name="Turgeon B."/>
            <person name="Goodwin S."/>
            <person name="Spatafora J."/>
            <person name="Crous P."/>
            <person name="Grigoriev I."/>
        </authorList>
    </citation>
    <scope>NUCLEOTIDE SEQUENCE</scope>
    <source>
        <strain evidence="7">CBS 113389</strain>
    </source>
</reference>
<dbReference type="OrthoDB" id="298012at2759"/>
<organism evidence="7 8">
    <name type="scientific">Neohortaea acidophila</name>
    <dbReference type="NCBI Taxonomy" id="245834"/>
    <lineage>
        <taxon>Eukaryota</taxon>
        <taxon>Fungi</taxon>
        <taxon>Dikarya</taxon>
        <taxon>Ascomycota</taxon>
        <taxon>Pezizomycotina</taxon>
        <taxon>Dothideomycetes</taxon>
        <taxon>Dothideomycetidae</taxon>
        <taxon>Mycosphaerellales</taxon>
        <taxon>Teratosphaeriaceae</taxon>
        <taxon>Neohortaea</taxon>
    </lineage>
</organism>
<dbReference type="PANTHER" id="PTHR43761">
    <property type="entry name" value="D-ISOMER SPECIFIC 2-HYDROXYACID DEHYDROGENASE FAMILY PROTEIN (AFU_ORTHOLOGUE AFUA_1G13630)"/>
    <property type="match status" value="1"/>
</dbReference>
<dbReference type="GeneID" id="54472201"/>
<gene>
    <name evidence="7" type="ORF">BDY17DRAFT_251738</name>
</gene>
<evidence type="ECO:0000256" key="4">
    <source>
        <dbReference type="RuleBase" id="RU003719"/>
    </source>
</evidence>
<proteinExistence type="inferred from homology"/>
<evidence type="ECO:0000313" key="7">
    <source>
        <dbReference type="EMBL" id="KAF2482305.1"/>
    </source>
</evidence>
<dbReference type="SUPFAM" id="SSF52283">
    <property type="entry name" value="Formate/glycerate dehydrogenase catalytic domain-like"/>
    <property type="match status" value="1"/>
</dbReference>
<evidence type="ECO:0000256" key="1">
    <source>
        <dbReference type="ARBA" id="ARBA00005854"/>
    </source>
</evidence>
<dbReference type="InterPro" id="IPR050418">
    <property type="entry name" value="D-iso_2-hydroxyacid_DH_PdxB"/>
</dbReference>
<dbReference type="InterPro" id="IPR006140">
    <property type="entry name" value="D-isomer_DH_NAD-bd"/>
</dbReference>
<evidence type="ECO:0000259" key="5">
    <source>
        <dbReference type="Pfam" id="PF00389"/>
    </source>
</evidence>
<evidence type="ECO:0008006" key="9">
    <source>
        <dbReference type="Google" id="ProtNLM"/>
    </source>
</evidence>
<feature type="domain" description="D-isomer specific 2-hydroxyacid dehydrogenase NAD-binding" evidence="6">
    <location>
        <begin position="147"/>
        <end position="292"/>
    </location>
</feature>
<dbReference type="SUPFAM" id="SSF51735">
    <property type="entry name" value="NAD(P)-binding Rossmann-fold domains"/>
    <property type="match status" value="1"/>
</dbReference>
<keyword evidence="2 4" id="KW-0560">Oxidoreductase</keyword>